<keyword evidence="3" id="KW-1185">Reference proteome</keyword>
<accession>A0A9P5XT31</accession>
<protein>
    <submittedName>
        <fullName evidence="2">Uncharacterized protein</fullName>
    </submittedName>
</protein>
<sequence length="173" mass="19416">MILSPSIPDSEELDEPSTPSPLLSDIVSDERDTPYGTGSDWDMDSNAISADEGTGRRDIRRFKVDDIGFDQFDPDTLAESDESLLWKLDSFADAGLLYADLCVVFVQCGKCKALTARCNIHYHQCQTEGIRHESFEDLMSFCGLCQRFMTHRAALLHDCELDRLLQLSLNTTV</sequence>
<gene>
    <name evidence="2" type="ORF">BDZ94DRAFT_1315569</name>
</gene>
<proteinExistence type="predicted"/>
<reference evidence="2" key="1">
    <citation type="submission" date="2020-11" db="EMBL/GenBank/DDBJ databases">
        <authorList>
            <consortium name="DOE Joint Genome Institute"/>
            <person name="Ahrendt S."/>
            <person name="Riley R."/>
            <person name="Andreopoulos W."/>
            <person name="Labutti K."/>
            <person name="Pangilinan J."/>
            <person name="Ruiz-Duenas F.J."/>
            <person name="Barrasa J.M."/>
            <person name="Sanchez-Garcia M."/>
            <person name="Camarero S."/>
            <person name="Miyauchi S."/>
            <person name="Serrano A."/>
            <person name="Linde D."/>
            <person name="Babiker R."/>
            <person name="Drula E."/>
            <person name="Ayuso-Fernandez I."/>
            <person name="Pacheco R."/>
            <person name="Padilla G."/>
            <person name="Ferreira P."/>
            <person name="Barriuso J."/>
            <person name="Kellner H."/>
            <person name="Castanera R."/>
            <person name="Alfaro M."/>
            <person name="Ramirez L."/>
            <person name="Pisabarro A.G."/>
            <person name="Kuo A."/>
            <person name="Tritt A."/>
            <person name="Lipzen A."/>
            <person name="He G."/>
            <person name="Yan M."/>
            <person name="Ng V."/>
            <person name="Cullen D."/>
            <person name="Martin F."/>
            <person name="Rosso M.-N."/>
            <person name="Henrissat B."/>
            <person name="Hibbett D."/>
            <person name="Martinez A.T."/>
            <person name="Grigoriev I.V."/>
        </authorList>
    </citation>
    <scope>NUCLEOTIDE SEQUENCE</scope>
    <source>
        <strain evidence="2">CBS 247.69</strain>
    </source>
</reference>
<evidence type="ECO:0000313" key="2">
    <source>
        <dbReference type="EMBL" id="KAF9456027.1"/>
    </source>
</evidence>
<evidence type="ECO:0000256" key="1">
    <source>
        <dbReference type="SAM" id="MobiDB-lite"/>
    </source>
</evidence>
<name>A0A9P5XT31_9AGAR</name>
<dbReference type="Proteomes" id="UP000807353">
    <property type="component" value="Unassembled WGS sequence"/>
</dbReference>
<feature type="region of interest" description="Disordered" evidence="1">
    <location>
        <begin position="1"/>
        <end position="52"/>
    </location>
</feature>
<dbReference type="AlphaFoldDB" id="A0A9P5XT31"/>
<dbReference type="EMBL" id="MU150473">
    <property type="protein sequence ID" value="KAF9456027.1"/>
    <property type="molecule type" value="Genomic_DNA"/>
</dbReference>
<comment type="caution">
    <text evidence="2">The sequence shown here is derived from an EMBL/GenBank/DDBJ whole genome shotgun (WGS) entry which is preliminary data.</text>
</comment>
<evidence type="ECO:0000313" key="3">
    <source>
        <dbReference type="Proteomes" id="UP000807353"/>
    </source>
</evidence>
<organism evidence="2 3">
    <name type="scientific">Collybia nuda</name>
    <dbReference type="NCBI Taxonomy" id="64659"/>
    <lineage>
        <taxon>Eukaryota</taxon>
        <taxon>Fungi</taxon>
        <taxon>Dikarya</taxon>
        <taxon>Basidiomycota</taxon>
        <taxon>Agaricomycotina</taxon>
        <taxon>Agaricomycetes</taxon>
        <taxon>Agaricomycetidae</taxon>
        <taxon>Agaricales</taxon>
        <taxon>Tricholomatineae</taxon>
        <taxon>Clitocybaceae</taxon>
        <taxon>Collybia</taxon>
    </lineage>
</organism>